<name>A0A0L8FWP0_OCTBM</name>
<sequence>MKYLEKEKPNQPGYCSMNTFCETSKLQSTHSFPEINI</sequence>
<reference evidence="1" key="1">
    <citation type="submission" date="2015-07" db="EMBL/GenBank/DDBJ databases">
        <title>MeaNS - Measles Nucleotide Surveillance Program.</title>
        <authorList>
            <person name="Tran T."/>
            <person name="Druce J."/>
        </authorList>
    </citation>
    <scope>NUCLEOTIDE SEQUENCE</scope>
    <source>
        <strain evidence="1">UCB-OBI-ISO-001</strain>
        <tissue evidence="1">Gonad</tissue>
    </source>
</reference>
<dbReference type="AlphaFoldDB" id="A0A0L8FWP0"/>
<evidence type="ECO:0000313" key="1">
    <source>
        <dbReference type="EMBL" id="KOF69044.1"/>
    </source>
</evidence>
<dbReference type="EMBL" id="KQ425732">
    <property type="protein sequence ID" value="KOF69044.1"/>
    <property type="molecule type" value="Genomic_DNA"/>
</dbReference>
<organism evidence="1">
    <name type="scientific">Octopus bimaculoides</name>
    <name type="common">California two-spotted octopus</name>
    <dbReference type="NCBI Taxonomy" id="37653"/>
    <lineage>
        <taxon>Eukaryota</taxon>
        <taxon>Metazoa</taxon>
        <taxon>Spiralia</taxon>
        <taxon>Lophotrochozoa</taxon>
        <taxon>Mollusca</taxon>
        <taxon>Cephalopoda</taxon>
        <taxon>Coleoidea</taxon>
        <taxon>Octopodiformes</taxon>
        <taxon>Octopoda</taxon>
        <taxon>Incirrata</taxon>
        <taxon>Octopodidae</taxon>
        <taxon>Octopus</taxon>
    </lineage>
</organism>
<gene>
    <name evidence="1" type="ORF">OCBIM_22005735mg</name>
</gene>
<accession>A0A0L8FWP0</accession>
<proteinExistence type="predicted"/>
<protein>
    <submittedName>
        <fullName evidence="1">Uncharacterized protein</fullName>
    </submittedName>
</protein>